<gene>
    <name evidence="1" type="ORF">SPELUC_LOCUS11893</name>
</gene>
<feature type="non-terminal residue" evidence="1">
    <location>
        <position position="1"/>
    </location>
</feature>
<sequence>LCYDIQQIIQNLEDFDINHLQVIHDQISRILENVHKPEKLLRENWIDENQRMQFLSHM</sequence>
<keyword evidence="2" id="KW-1185">Reference proteome</keyword>
<evidence type="ECO:0000313" key="2">
    <source>
        <dbReference type="Proteomes" id="UP000789366"/>
    </source>
</evidence>
<feature type="non-terminal residue" evidence="1">
    <location>
        <position position="58"/>
    </location>
</feature>
<evidence type="ECO:0000313" key="1">
    <source>
        <dbReference type="EMBL" id="CAG8712265.1"/>
    </source>
</evidence>
<organism evidence="1 2">
    <name type="scientific">Cetraspora pellucida</name>
    <dbReference type="NCBI Taxonomy" id="1433469"/>
    <lineage>
        <taxon>Eukaryota</taxon>
        <taxon>Fungi</taxon>
        <taxon>Fungi incertae sedis</taxon>
        <taxon>Mucoromycota</taxon>
        <taxon>Glomeromycotina</taxon>
        <taxon>Glomeromycetes</taxon>
        <taxon>Diversisporales</taxon>
        <taxon>Gigasporaceae</taxon>
        <taxon>Cetraspora</taxon>
    </lineage>
</organism>
<reference evidence="1" key="1">
    <citation type="submission" date="2021-06" db="EMBL/GenBank/DDBJ databases">
        <authorList>
            <person name="Kallberg Y."/>
            <person name="Tangrot J."/>
            <person name="Rosling A."/>
        </authorList>
    </citation>
    <scope>NUCLEOTIDE SEQUENCE</scope>
    <source>
        <strain evidence="1">28 12/20/2015</strain>
    </source>
</reference>
<dbReference type="Proteomes" id="UP000789366">
    <property type="component" value="Unassembled WGS sequence"/>
</dbReference>
<dbReference type="EMBL" id="CAJVPW010026408">
    <property type="protein sequence ID" value="CAG8712265.1"/>
    <property type="molecule type" value="Genomic_DNA"/>
</dbReference>
<name>A0ACA9PJQ3_9GLOM</name>
<comment type="caution">
    <text evidence="1">The sequence shown here is derived from an EMBL/GenBank/DDBJ whole genome shotgun (WGS) entry which is preliminary data.</text>
</comment>
<protein>
    <submittedName>
        <fullName evidence="1">17607_t:CDS:1</fullName>
    </submittedName>
</protein>
<accession>A0ACA9PJQ3</accession>
<proteinExistence type="predicted"/>